<feature type="region of interest" description="Disordered" evidence="1">
    <location>
        <begin position="314"/>
        <end position="341"/>
    </location>
</feature>
<gene>
    <name evidence="3" type="ORF">M0812_25369</name>
</gene>
<dbReference type="PROSITE" id="PS50011">
    <property type="entry name" value="PROTEIN_KINASE_DOM"/>
    <property type="match status" value="1"/>
</dbReference>
<dbReference type="EMBL" id="JANTQA010000060">
    <property type="protein sequence ID" value="KAJ3427741.1"/>
    <property type="molecule type" value="Genomic_DNA"/>
</dbReference>
<feature type="domain" description="Protein kinase" evidence="2">
    <location>
        <begin position="56"/>
        <end position="381"/>
    </location>
</feature>
<dbReference type="AlphaFoldDB" id="A0AAV7YD27"/>
<dbReference type="Gene3D" id="1.10.510.10">
    <property type="entry name" value="Transferase(Phosphotransferase) domain 1"/>
    <property type="match status" value="1"/>
</dbReference>
<comment type="caution">
    <text evidence="3">The sequence shown here is derived from an EMBL/GenBank/DDBJ whole genome shotgun (WGS) entry which is preliminary data.</text>
</comment>
<dbReference type="GO" id="GO:0004672">
    <property type="term" value="F:protein kinase activity"/>
    <property type="evidence" value="ECO:0007669"/>
    <property type="project" value="InterPro"/>
</dbReference>
<dbReference type="Pfam" id="PF00069">
    <property type="entry name" value="Pkinase"/>
    <property type="match status" value="1"/>
</dbReference>
<evidence type="ECO:0000256" key="1">
    <source>
        <dbReference type="SAM" id="MobiDB-lite"/>
    </source>
</evidence>
<evidence type="ECO:0000259" key="2">
    <source>
        <dbReference type="PROSITE" id="PS50011"/>
    </source>
</evidence>
<dbReference type="SUPFAM" id="SSF56112">
    <property type="entry name" value="Protein kinase-like (PK-like)"/>
    <property type="match status" value="1"/>
</dbReference>
<dbReference type="Proteomes" id="UP001146793">
    <property type="component" value="Unassembled WGS sequence"/>
</dbReference>
<sequence length="482" mass="57358">MFQFQKTKNSLNLKNNKNSRIRKTNEYIEFNSMNTNPIYSQKKLFDQNHLPRIENFKTKFVYQSDQKKIVRKVTSRMNKKKYLLKSLKLDNRREALKLNKKLCMISEQVQKIPESNRRFILGNFRSWEENGSAHILKEYHKKRSLSDHYDHLKNTISERELWFLLHDISHALHILHSENIVHLNTSPFNILLDELPNHRRKSSDPERKTRKKLKKKKATRRKMKRFKTKTKKKKKKKFIYQLGNFSQSQKTGKSICFLIDPIFIPPEMLLKKKAYISTDIFIFGLTVYQLASGINLDSYSQFLGVLSGNSKNNLYANKNHQKGSQNNNNNNNKNDGNEYSNLELPYKNQRSKKLKNLIKKMLNPDPNQRITSKKLIHNPKIKRIHQRRERKPYPAFNQKLHLSPQLDENNDFQVPFKNLKLLKNNRKKRRLNKIDPRLRKILFSESTGNNNNDDDYDDFDFDNDLDFEPNTLGNSKLPKKNN</sequence>
<feature type="compositionally biased region" description="Basic residues" evidence="1">
    <location>
        <begin position="208"/>
        <end position="234"/>
    </location>
</feature>
<feature type="compositionally biased region" description="Low complexity" evidence="1">
    <location>
        <begin position="322"/>
        <end position="334"/>
    </location>
</feature>
<dbReference type="GO" id="GO:0005524">
    <property type="term" value="F:ATP binding"/>
    <property type="evidence" value="ECO:0007669"/>
    <property type="project" value="InterPro"/>
</dbReference>
<keyword evidence="3" id="KW-0808">Transferase</keyword>
<keyword evidence="3" id="KW-0418">Kinase</keyword>
<dbReference type="InterPro" id="IPR053083">
    <property type="entry name" value="TF_kinase-domain_protein"/>
</dbReference>
<dbReference type="InterPro" id="IPR000719">
    <property type="entry name" value="Prot_kinase_dom"/>
</dbReference>
<dbReference type="SMART" id="SM00220">
    <property type="entry name" value="S_TKc"/>
    <property type="match status" value="1"/>
</dbReference>
<reference evidence="3" key="1">
    <citation type="submission" date="2022-08" db="EMBL/GenBank/DDBJ databases">
        <title>Novel sulphate-reducing endosymbionts in the free-living metamonad Anaeramoeba.</title>
        <authorList>
            <person name="Jerlstrom-Hultqvist J."/>
            <person name="Cepicka I."/>
            <person name="Gallot-Lavallee L."/>
            <person name="Salas-Leiva D."/>
            <person name="Curtis B.A."/>
            <person name="Zahonova K."/>
            <person name="Pipaliya S."/>
            <person name="Dacks J."/>
            <person name="Roger A.J."/>
        </authorList>
    </citation>
    <scope>NUCLEOTIDE SEQUENCE</scope>
    <source>
        <strain evidence="3">Busselton2</strain>
    </source>
</reference>
<protein>
    <submittedName>
        <fullName evidence="3">Serine/threonine-protein kinase nekl-3</fullName>
    </submittedName>
</protein>
<evidence type="ECO:0000313" key="4">
    <source>
        <dbReference type="Proteomes" id="UP001146793"/>
    </source>
</evidence>
<evidence type="ECO:0000313" key="3">
    <source>
        <dbReference type="EMBL" id="KAJ3427741.1"/>
    </source>
</evidence>
<dbReference type="PANTHER" id="PTHR44305:SF24">
    <property type="entry name" value="TYROSINE-PROTEIN KINASE C03B1.5-RELATED"/>
    <property type="match status" value="1"/>
</dbReference>
<accession>A0AAV7YD27</accession>
<dbReference type="PANTHER" id="PTHR44305">
    <property type="entry name" value="SI:DKEY-192D15.2-RELATED"/>
    <property type="match status" value="1"/>
</dbReference>
<name>A0AAV7YD27_9EUKA</name>
<proteinExistence type="predicted"/>
<dbReference type="InterPro" id="IPR011009">
    <property type="entry name" value="Kinase-like_dom_sf"/>
</dbReference>
<feature type="region of interest" description="Disordered" evidence="1">
    <location>
        <begin position="199"/>
        <end position="234"/>
    </location>
</feature>
<organism evidence="3 4">
    <name type="scientific">Anaeramoeba flamelloides</name>
    <dbReference type="NCBI Taxonomy" id="1746091"/>
    <lineage>
        <taxon>Eukaryota</taxon>
        <taxon>Metamonada</taxon>
        <taxon>Anaeramoebidae</taxon>
        <taxon>Anaeramoeba</taxon>
    </lineage>
</organism>